<proteinExistence type="predicted"/>
<dbReference type="EMBL" id="CAJVQC010145460">
    <property type="protein sequence ID" value="CAG8845142.1"/>
    <property type="molecule type" value="Genomic_DNA"/>
</dbReference>
<organism evidence="1 2">
    <name type="scientific">Racocetra persica</name>
    <dbReference type="NCBI Taxonomy" id="160502"/>
    <lineage>
        <taxon>Eukaryota</taxon>
        <taxon>Fungi</taxon>
        <taxon>Fungi incertae sedis</taxon>
        <taxon>Mucoromycota</taxon>
        <taxon>Glomeromycotina</taxon>
        <taxon>Glomeromycetes</taxon>
        <taxon>Diversisporales</taxon>
        <taxon>Gigasporaceae</taxon>
        <taxon>Racocetra</taxon>
    </lineage>
</organism>
<keyword evidence="2" id="KW-1185">Reference proteome</keyword>
<comment type="caution">
    <text evidence="1">The sequence shown here is derived from an EMBL/GenBank/DDBJ whole genome shotgun (WGS) entry which is preliminary data.</text>
</comment>
<name>A0ACA9SNT2_9GLOM</name>
<sequence length="46" mass="5598">FKNEILGKDLWMNIEDTRNISIIREKQLIIKPVWKDIDEEVLEEWG</sequence>
<protein>
    <submittedName>
        <fullName evidence="1">29069_t:CDS:1</fullName>
    </submittedName>
</protein>
<accession>A0ACA9SNT2</accession>
<feature type="non-terminal residue" evidence="1">
    <location>
        <position position="1"/>
    </location>
</feature>
<reference evidence="1" key="1">
    <citation type="submission" date="2021-06" db="EMBL/GenBank/DDBJ databases">
        <authorList>
            <person name="Kallberg Y."/>
            <person name="Tangrot J."/>
            <person name="Rosling A."/>
        </authorList>
    </citation>
    <scope>NUCLEOTIDE SEQUENCE</scope>
    <source>
        <strain evidence="1">MA461A</strain>
    </source>
</reference>
<dbReference type="Proteomes" id="UP000789920">
    <property type="component" value="Unassembled WGS sequence"/>
</dbReference>
<evidence type="ECO:0000313" key="1">
    <source>
        <dbReference type="EMBL" id="CAG8845142.1"/>
    </source>
</evidence>
<evidence type="ECO:0000313" key="2">
    <source>
        <dbReference type="Proteomes" id="UP000789920"/>
    </source>
</evidence>
<gene>
    <name evidence="1" type="ORF">RPERSI_LOCUS33531</name>
</gene>
<feature type="non-terminal residue" evidence="1">
    <location>
        <position position="46"/>
    </location>
</feature>